<proteinExistence type="predicted"/>
<feature type="non-terminal residue" evidence="1">
    <location>
        <position position="1"/>
    </location>
</feature>
<organism evidence="1 2">
    <name type="scientific">Trifolium medium</name>
    <dbReference type="NCBI Taxonomy" id="97028"/>
    <lineage>
        <taxon>Eukaryota</taxon>
        <taxon>Viridiplantae</taxon>
        <taxon>Streptophyta</taxon>
        <taxon>Embryophyta</taxon>
        <taxon>Tracheophyta</taxon>
        <taxon>Spermatophyta</taxon>
        <taxon>Magnoliopsida</taxon>
        <taxon>eudicotyledons</taxon>
        <taxon>Gunneridae</taxon>
        <taxon>Pentapetalae</taxon>
        <taxon>rosids</taxon>
        <taxon>fabids</taxon>
        <taxon>Fabales</taxon>
        <taxon>Fabaceae</taxon>
        <taxon>Papilionoideae</taxon>
        <taxon>50 kb inversion clade</taxon>
        <taxon>NPAAA clade</taxon>
        <taxon>Hologalegina</taxon>
        <taxon>IRL clade</taxon>
        <taxon>Trifolieae</taxon>
        <taxon>Trifolium</taxon>
    </lineage>
</organism>
<dbReference type="AlphaFoldDB" id="A0A392UN38"/>
<sequence length="65" mass="7232">GRGKIVSTMETRIRRVAKLEEEGRVVAIITSAVRRVTRLLSVRRRMISALDVEGKGIGPMSVGRR</sequence>
<accession>A0A392UN38</accession>
<evidence type="ECO:0000313" key="2">
    <source>
        <dbReference type="Proteomes" id="UP000265520"/>
    </source>
</evidence>
<keyword evidence="2" id="KW-1185">Reference proteome</keyword>
<comment type="caution">
    <text evidence="1">The sequence shown here is derived from an EMBL/GenBank/DDBJ whole genome shotgun (WGS) entry which is preliminary data.</text>
</comment>
<protein>
    <submittedName>
        <fullName evidence="1">Uncharacterized protein</fullName>
    </submittedName>
</protein>
<dbReference type="EMBL" id="LXQA010857773">
    <property type="protein sequence ID" value="MCI74298.1"/>
    <property type="molecule type" value="Genomic_DNA"/>
</dbReference>
<evidence type="ECO:0000313" key="1">
    <source>
        <dbReference type="EMBL" id="MCI74298.1"/>
    </source>
</evidence>
<dbReference type="Proteomes" id="UP000265520">
    <property type="component" value="Unassembled WGS sequence"/>
</dbReference>
<name>A0A392UN38_9FABA</name>
<reference evidence="1 2" key="1">
    <citation type="journal article" date="2018" name="Front. Plant Sci.">
        <title>Red Clover (Trifolium pratense) and Zigzag Clover (T. medium) - A Picture of Genomic Similarities and Differences.</title>
        <authorList>
            <person name="Dluhosova J."/>
            <person name="Istvanek J."/>
            <person name="Nedelnik J."/>
            <person name="Repkova J."/>
        </authorList>
    </citation>
    <scope>NUCLEOTIDE SEQUENCE [LARGE SCALE GENOMIC DNA]</scope>
    <source>
        <strain evidence="2">cv. 10/8</strain>
        <tissue evidence="1">Leaf</tissue>
    </source>
</reference>